<dbReference type="PROSITE" id="PS51656">
    <property type="entry name" value="4FE4S"/>
    <property type="match status" value="1"/>
</dbReference>
<evidence type="ECO:0000313" key="10">
    <source>
        <dbReference type="Proteomes" id="UP000228560"/>
    </source>
</evidence>
<dbReference type="Pfam" id="PF09918">
    <property type="entry name" value="DUF2148"/>
    <property type="match status" value="1"/>
</dbReference>
<comment type="caution">
    <text evidence="6">The sequence shown here is derived from an EMBL/GenBank/DDBJ whole genome shotgun (WGS) entry which is preliminary data.</text>
</comment>
<reference evidence="10 11" key="3">
    <citation type="submission" date="2017-09" db="EMBL/GenBank/DDBJ databases">
        <title>Depth-based differentiation of microbial function through sediment-hosted aquifers and enrichment of novel symbionts in the deep terrestrial subsurface.</title>
        <authorList>
            <person name="Probst A.J."/>
            <person name="Ladd B."/>
            <person name="Jarett J.K."/>
            <person name="Geller-Mcgrath D.E."/>
            <person name="Sieber C.M."/>
            <person name="Emerson J.B."/>
            <person name="Anantharaman K."/>
            <person name="Thomas B.C."/>
            <person name="Malmstrom R."/>
            <person name="Stieglmeier M."/>
            <person name="Klingl A."/>
            <person name="Woyke T."/>
            <person name="Ryan C.M."/>
            <person name="Banfield J.F."/>
        </authorList>
    </citation>
    <scope>NUCLEOTIDE SEQUENCE [LARGE SCALE GENOMIC DNA]</scope>
    <source>
        <strain evidence="8">CG_4_9_14_3_um_filter_33_16</strain>
    </source>
</reference>
<dbReference type="InterPro" id="IPR007202">
    <property type="entry name" value="4Fe-4S_dom"/>
</dbReference>
<dbReference type="AlphaFoldDB" id="A0A1J5GYI7"/>
<dbReference type="GO" id="GO:0046872">
    <property type="term" value="F:metal ion binding"/>
    <property type="evidence" value="ECO:0007669"/>
    <property type="project" value="UniProtKB-KW"/>
</dbReference>
<dbReference type="EMBL" id="MNYY01000039">
    <property type="protein sequence ID" value="OIP72870.1"/>
    <property type="molecule type" value="Genomic_DNA"/>
</dbReference>
<dbReference type="Proteomes" id="UP000231493">
    <property type="component" value="Unassembled WGS sequence"/>
</dbReference>
<feature type="domain" description="4Fe-4S" evidence="5">
    <location>
        <begin position="69"/>
        <end position="136"/>
    </location>
</feature>
<dbReference type="Proteomes" id="UP000228560">
    <property type="component" value="Unassembled WGS sequence"/>
</dbReference>
<evidence type="ECO:0000256" key="3">
    <source>
        <dbReference type="ARBA" id="ARBA00023004"/>
    </source>
</evidence>
<accession>A0A2M7K744</accession>
<evidence type="ECO:0000256" key="2">
    <source>
        <dbReference type="ARBA" id="ARBA00022723"/>
    </source>
</evidence>
<reference evidence="7" key="2">
    <citation type="submission" date="2017-09" db="EMBL/GenBank/DDBJ databases">
        <title>Depth-based differentiation of microbial function through sediment-hosted aquifers and enrichment of novel symbionts in the deep terrestrial subsurface.</title>
        <authorList>
            <person name="Probst A.J."/>
            <person name="Ladd B."/>
            <person name="Jarett J.K."/>
            <person name="Geller-Mcgrath D.E."/>
            <person name="Sieber C.M.K."/>
            <person name="Emerson J.B."/>
            <person name="Anantharaman K."/>
            <person name="Thomas B.C."/>
            <person name="Malmstrom R."/>
            <person name="Stieglmeier M."/>
            <person name="Klingl A."/>
            <person name="Woyke T."/>
            <person name="Ryan C.M."/>
            <person name="Banfield J.F."/>
        </authorList>
    </citation>
    <scope>NUCLEOTIDE SEQUENCE</scope>
    <source>
        <strain evidence="7">CG_4_8_14_3_um_filter_34_18</strain>
    </source>
</reference>
<dbReference type="EMBL" id="PFTV01000104">
    <property type="protein sequence ID" value="PJB56858.1"/>
    <property type="molecule type" value="Genomic_DNA"/>
</dbReference>
<organism evidence="6 9">
    <name type="scientific">Candidatus Infernicultor aquiphilus</name>
    <dbReference type="NCBI Taxonomy" id="1805029"/>
    <lineage>
        <taxon>Bacteria</taxon>
        <taxon>Pseudomonadati</taxon>
        <taxon>Atribacterota</taxon>
        <taxon>Candidatus Phoenicimicrobiia</taxon>
        <taxon>Candidatus Pheonicimicrobiales</taxon>
        <taxon>Candidatus Phoenicimicrobiaceae</taxon>
        <taxon>Candidatus Infernicultor</taxon>
    </lineage>
</organism>
<reference evidence="6 9" key="1">
    <citation type="journal article" date="2016" name="Environ. Microbiol.">
        <title>Genomic resolution of a cold subsurface aquifer community provides metabolic insights for novel microbes adapted to high CO concentrations.</title>
        <authorList>
            <person name="Probst A.J."/>
            <person name="Castelle C.J."/>
            <person name="Singh A."/>
            <person name="Brown C.T."/>
            <person name="Anantharaman K."/>
            <person name="Sharon I."/>
            <person name="Hug L.A."/>
            <person name="Burstein D."/>
            <person name="Emerson J.B."/>
            <person name="Thomas B.C."/>
            <person name="Banfield J.F."/>
        </authorList>
    </citation>
    <scope>NUCLEOTIDE SEQUENCE [LARGE SCALE GENOMIC DNA]</scope>
    <source>
        <strain evidence="6">CG2_30_33_13</strain>
    </source>
</reference>
<evidence type="ECO:0000313" key="6">
    <source>
        <dbReference type="EMBL" id="OIP72870.1"/>
    </source>
</evidence>
<dbReference type="PANTHER" id="PTHR40101">
    <property type="entry name" value="CONSERVED PROTEIN"/>
    <property type="match status" value="1"/>
</dbReference>
<dbReference type="Proteomes" id="UP000182763">
    <property type="component" value="Unassembled WGS sequence"/>
</dbReference>
<evidence type="ECO:0000259" key="5">
    <source>
        <dbReference type="PROSITE" id="PS51656"/>
    </source>
</evidence>
<name>A0A1J5GYI7_9BACT</name>
<accession>A0A1J5GYI7</accession>
<keyword evidence="4" id="KW-0411">Iron-sulfur</keyword>
<evidence type="ECO:0000313" key="9">
    <source>
        <dbReference type="Proteomes" id="UP000182763"/>
    </source>
</evidence>
<dbReference type="GO" id="GO:0051539">
    <property type="term" value="F:4 iron, 4 sulfur cluster binding"/>
    <property type="evidence" value="ECO:0007669"/>
    <property type="project" value="UniProtKB-KW"/>
</dbReference>
<evidence type="ECO:0000256" key="4">
    <source>
        <dbReference type="ARBA" id="ARBA00023014"/>
    </source>
</evidence>
<evidence type="ECO:0000313" key="7">
    <source>
        <dbReference type="EMBL" id="PIX33937.1"/>
    </source>
</evidence>
<evidence type="ECO:0000313" key="11">
    <source>
        <dbReference type="Proteomes" id="UP000231493"/>
    </source>
</evidence>
<dbReference type="EMBL" id="PFIP01000120">
    <property type="protein sequence ID" value="PIX33937.1"/>
    <property type="molecule type" value="Genomic_DNA"/>
</dbReference>
<keyword evidence="2" id="KW-0479">Metal-binding</keyword>
<keyword evidence="1" id="KW-0004">4Fe-4S</keyword>
<dbReference type="PANTHER" id="PTHR40101:SF1">
    <property type="entry name" value="4FE-4S DOMAIN-CONTAINING PROTEIN"/>
    <property type="match status" value="1"/>
</dbReference>
<dbReference type="STRING" id="1805029.AUK42_01735"/>
<evidence type="ECO:0000256" key="1">
    <source>
        <dbReference type="ARBA" id="ARBA00022485"/>
    </source>
</evidence>
<evidence type="ECO:0000313" key="8">
    <source>
        <dbReference type="EMBL" id="PJB56858.1"/>
    </source>
</evidence>
<protein>
    <recommendedName>
        <fullName evidence="5">4Fe-4S domain-containing protein</fullName>
    </recommendedName>
</protein>
<sequence length="181" mass="19766">MSNQRLSEFDIQEAIKEVANLMGVSARTAPKSAGKDFVVIKVIYGEEVNKLAEEMVHYGEEFSKKNFDRDGDNVKNSLAVLLIGLKEAQSLGLNCGACGYDQCSDRISHKSNEFDGPQCAFRLLDMGIAIGSAVKTAGIMNVDNRVMYRAGVVAKKMGLIDADFVMGIPLSVTGKNIYFDR</sequence>
<dbReference type="InterPro" id="IPR019224">
    <property type="entry name" value="DUF2148"/>
</dbReference>
<gene>
    <name evidence="6" type="ORF">AUK42_01735</name>
    <name evidence="8" type="ORF">CO097_04340</name>
    <name evidence="7" type="ORF">COZ58_05670</name>
</gene>
<proteinExistence type="predicted"/>
<accession>A0A2M8CCT7</accession>
<keyword evidence="3" id="KW-0408">Iron</keyword>